<evidence type="ECO:0000313" key="1">
    <source>
        <dbReference type="EMBL" id="KAH7980334.1"/>
    </source>
</evidence>
<keyword evidence="2" id="KW-1185">Reference proteome</keyword>
<protein>
    <submittedName>
        <fullName evidence="1">Uncharacterized protein</fullName>
    </submittedName>
</protein>
<reference evidence="1" key="1">
    <citation type="submission" date="2020-05" db="EMBL/GenBank/DDBJ databases">
        <title>Large-scale comparative analyses of tick genomes elucidate their genetic diversity and vector capacities.</title>
        <authorList>
            <person name="Jia N."/>
            <person name="Wang J."/>
            <person name="Shi W."/>
            <person name="Du L."/>
            <person name="Sun Y."/>
            <person name="Zhan W."/>
            <person name="Jiang J."/>
            <person name="Wang Q."/>
            <person name="Zhang B."/>
            <person name="Ji P."/>
            <person name="Sakyi L.B."/>
            <person name="Cui X."/>
            <person name="Yuan T."/>
            <person name="Jiang B."/>
            <person name="Yang W."/>
            <person name="Lam T.T.-Y."/>
            <person name="Chang Q."/>
            <person name="Ding S."/>
            <person name="Wang X."/>
            <person name="Zhu J."/>
            <person name="Ruan X."/>
            <person name="Zhao L."/>
            <person name="Wei J."/>
            <person name="Que T."/>
            <person name="Du C."/>
            <person name="Cheng J."/>
            <person name="Dai P."/>
            <person name="Han X."/>
            <person name="Huang E."/>
            <person name="Gao Y."/>
            <person name="Liu J."/>
            <person name="Shao H."/>
            <person name="Ye R."/>
            <person name="Li L."/>
            <person name="Wei W."/>
            <person name="Wang X."/>
            <person name="Wang C."/>
            <person name="Yang T."/>
            <person name="Huo Q."/>
            <person name="Li W."/>
            <person name="Guo W."/>
            <person name="Chen H."/>
            <person name="Zhou L."/>
            <person name="Ni X."/>
            <person name="Tian J."/>
            <person name="Zhou Y."/>
            <person name="Sheng Y."/>
            <person name="Liu T."/>
            <person name="Pan Y."/>
            <person name="Xia L."/>
            <person name="Li J."/>
            <person name="Zhao F."/>
            <person name="Cao W."/>
        </authorList>
    </citation>
    <scope>NUCLEOTIDE SEQUENCE</scope>
    <source>
        <strain evidence="1">Dsil-2018</strain>
    </source>
</reference>
<sequence>MLVPNLYGISWSPWCAASPADPLSRPAGTTAASVRSSRRPPGNRKLPGGQEPRRFFAAVDMLKHFGLRDRAYLIKDAGEKTLNEDRVHPGPGGMATTRDLLARAAEVSRHTTVPLDNRPHFEEAQRTHA</sequence>
<organism evidence="1 2">
    <name type="scientific">Dermacentor silvarum</name>
    <name type="common">Tick</name>
    <dbReference type="NCBI Taxonomy" id="543639"/>
    <lineage>
        <taxon>Eukaryota</taxon>
        <taxon>Metazoa</taxon>
        <taxon>Ecdysozoa</taxon>
        <taxon>Arthropoda</taxon>
        <taxon>Chelicerata</taxon>
        <taxon>Arachnida</taxon>
        <taxon>Acari</taxon>
        <taxon>Parasitiformes</taxon>
        <taxon>Ixodida</taxon>
        <taxon>Ixodoidea</taxon>
        <taxon>Ixodidae</taxon>
        <taxon>Rhipicephalinae</taxon>
        <taxon>Dermacentor</taxon>
    </lineage>
</organism>
<dbReference type="EMBL" id="CM023470">
    <property type="protein sequence ID" value="KAH7980334.1"/>
    <property type="molecule type" value="Genomic_DNA"/>
</dbReference>
<proteinExistence type="predicted"/>
<accession>A0ACB8E177</accession>
<evidence type="ECO:0000313" key="2">
    <source>
        <dbReference type="Proteomes" id="UP000821865"/>
    </source>
</evidence>
<dbReference type="Proteomes" id="UP000821865">
    <property type="component" value="Chromosome 1"/>
</dbReference>
<comment type="caution">
    <text evidence="1">The sequence shown here is derived from an EMBL/GenBank/DDBJ whole genome shotgun (WGS) entry which is preliminary data.</text>
</comment>
<gene>
    <name evidence="1" type="ORF">HPB49_015130</name>
</gene>
<name>A0ACB8E177_DERSI</name>